<dbReference type="Pfam" id="PF15428">
    <property type="entry name" value="Imm26"/>
    <property type="match status" value="1"/>
</dbReference>
<reference evidence="1 2" key="1">
    <citation type="journal article" date="2014" name="Int. J. Syst. Evol. Microbiol.">
        <title>Complete genome sequence of Corynebacterium casei LMG S-19264T (=DSM 44701T), isolated from a smear-ripened cheese.</title>
        <authorList>
            <consortium name="US DOE Joint Genome Institute (JGI-PGF)"/>
            <person name="Walter F."/>
            <person name="Albersmeier A."/>
            <person name="Kalinowski J."/>
            <person name="Ruckert C."/>
        </authorList>
    </citation>
    <scope>NUCLEOTIDE SEQUENCE [LARGE SCALE GENOMIC DNA]</scope>
    <source>
        <strain evidence="1 2">KCTC 12285</strain>
    </source>
</reference>
<protein>
    <recommendedName>
        <fullName evidence="3">Immunity protein 26</fullName>
    </recommendedName>
</protein>
<evidence type="ECO:0008006" key="3">
    <source>
        <dbReference type="Google" id="ProtNLM"/>
    </source>
</evidence>
<dbReference type="RefSeq" id="WP_027413365.1">
    <property type="nucleotide sequence ID" value="NZ_BMWS01000030.1"/>
</dbReference>
<dbReference type="EMBL" id="BMWS01000030">
    <property type="protein sequence ID" value="GGX30877.1"/>
    <property type="molecule type" value="Genomic_DNA"/>
</dbReference>
<gene>
    <name evidence="1" type="ORF">GCM10007384_35000</name>
</gene>
<dbReference type="AlphaFoldDB" id="A0A918JY59"/>
<keyword evidence="2" id="KW-1185">Reference proteome</keyword>
<evidence type="ECO:0000313" key="2">
    <source>
        <dbReference type="Proteomes" id="UP000601108"/>
    </source>
</evidence>
<sequence length="168" mass="19776">MRQSSKLEEGEIYAIPLFLSDEKSTKSFARNKFTDRGKEFVFCRIIEDRRGSGYLTEIFDLVGDLNESLEKIISSNRLFQPIAITGMAITTKRWRKVHVQENYDKERDSNYSDIKIVLQDGDDYSLWQNGKETEISETEAKNYERWQIWMPSQLEKRIIKELFGEVTS</sequence>
<accession>A0A918JY59</accession>
<name>A0A918JY59_9FLAO</name>
<evidence type="ECO:0000313" key="1">
    <source>
        <dbReference type="EMBL" id="GGX30877.1"/>
    </source>
</evidence>
<comment type="caution">
    <text evidence="1">The sequence shown here is derived from an EMBL/GenBank/DDBJ whole genome shotgun (WGS) entry which is preliminary data.</text>
</comment>
<dbReference type="Proteomes" id="UP000601108">
    <property type="component" value="Unassembled WGS sequence"/>
</dbReference>
<dbReference type="InterPro" id="IPR029278">
    <property type="entry name" value="Imm26"/>
</dbReference>
<proteinExistence type="predicted"/>
<organism evidence="1 2">
    <name type="scientific">Aquimarina muelleri</name>
    <dbReference type="NCBI Taxonomy" id="279356"/>
    <lineage>
        <taxon>Bacteria</taxon>
        <taxon>Pseudomonadati</taxon>
        <taxon>Bacteroidota</taxon>
        <taxon>Flavobacteriia</taxon>
        <taxon>Flavobacteriales</taxon>
        <taxon>Flavobacteriaceae</taxon>
        <taxon>Aquimarina</taxon>
    </lineage>
</organism>